<feature type="region of interest" description="Disordered" evidence="5">
    <location>
        <begin position="80"/>
        <end position="102"/>
    </location>
</feature>
<dbReference type="Pfam" id="PF13920">
    <property type="entry name" value="zf-C3HC4_3"/>
    <property type="match status" value="1"/>
</dbReference>
<keyword evidence="3" id="KW-0862">Zinc</keyword>
<feature type="domain" description="RING-type" evidence="6">
    <location>
        <begin position="156"/>
        <end position="194"/>
    </location>
</feature>
<name>A0ABD1YJ43_9MARC</name>
<keyword evidence="2 4" id="KW-0863">Zinc-finger</keyword>
<reference evidence="7 8" key="1">
    <citation type="submission" date="2024-09" db="EMBL/GenBank/DDBJ databases">
        <title>Chromosome-scale assembly of Riccia fluitans.</title>
        <authorList>
            <person name="Paukszto L."/>
            <person name="Sawicki J."/>
            <person name="Karawczyk K."/>
            <person name="Piernik-Szablinska J."/>
            <person name="Szczecinska M."/>
            <person name="Mazdziarz M."/>
        </authorList>
    </citation>
    <scope>NUCLEOTIDE SEQUENCE [LARGE SCALE GENOMIC DNA]</scope>
    <source>
        <strain evidence="7">Rf_01</strain>
        <tissue evidence="7">Aerial parts of the thallus</tissue>
    </source>
</reference>
<dbReference type="PANTHER" id="PTHR46629">
    <property type="entry name" value="OS01G0917900 PROTEIN"/>
    <property type="match status" value="1"/>
</dbReference>
<accession>A0ABD1YJ43</accession>
<proteinExistence type="predicted"/>
<sequence length="204" mass="22339">MGGANSICKSTEVLDQIYSMTDPATYTSFPSVPERSPEARYGPNQYRTEDPSVPTGERTRLGSLLEELYIATSMPRASIETSDVHQLQSSEADPSVTSSSQGPRMTLISLLLRDDEDPGLNRRGLSSSVRADSSRFAGELREPQETADDGMDPAVCCVCMEGRKGAAIIPCGHTFCRTCAWEVWNKRGVCPLCNIKIHSVLKIY</sequence>
<dbReference type="Gene3D" id="3.30.40.10">
    <property type="entry name" value="Zinc/RING finger domain, C3HC4 (zinc finger)"/>
    <property type="match status" value="1"/>
</dbReference>
<organism evidence="7 8">
    <name type="scientific">Riccia fluitans</name>
    <dbReference type="NCBI Taxonomy" id="41844"/>
    <lineage>
        <taxon>Eukaryota</taxon>
        <taxon>Viridiplantae</taxon>
        <taxon>Streptophyta</taxon>
        <taxon>Embryophyta</taxon>
        <taxon>Marchantiophyta</taxon>
        <taxon>Marchantiopsida</taxon>
        <taxon>Marchantiidae</taxon>
        <taxon>Marchantiales</taxon>
        <taxon>Ricciaceae</taxon>
        <taxon>Riccia</taxon>
    </lineage>
</organism>
<evidence type="ECO:0000256" key="5">
    <source>
        <dbReference type="SAM" id="MobiDB-lite"/>
    </source>
</evidence>
<evidence type="ECO:0000313" key="7">
    <source>
        <dbReference type="EMBL" id="KAL2630799.1"/>
    </source>
</evidence>
<keyword evidence="1" id="KW-0479">Metal-binding</keyword>
<dbReference type="PROSITE" id="PS00518">
    <property type="entry name" value="ZF_RING_1"/>
    <property type="match status" value="1"/>
</dbReference>
<dbReference type="SMART" id="SM00184">
    <property type="entry name" value="RING"/>
    <property type="match status" value="1"/>
</dbReference>
<evidence type="ECO:0000313" key="8">
    <source>
        <dbReference type="Proteomes" id="UP001605036"/>
    </source>
</evidence>
<evidence type="ECO:0000256" key="1">
    <source>
        <dbReference type="ARBA" id="ARBA00022723"/>
    </source>
</evidence>
<dbReference type="InterPro" id="IPR017907">
    <property type="entry name" value="Znf_RING_CS"/>
</dbReference>
<protein>
    <recommendedName>
        <fullName evidence="6">RING-type domain-containing protein</fullName>
    </recommendedName>
</protein>
<evidence type="ECO:0000256" key="2">
    <source>
        <dbReference type="ARBA" id="ARBA00022771"/>
    </source>
</evidence>
<dbReference type="InterPro" id="IPR001841">
    <property type="entry name" value="Znf_RING"/>
</dbReference>
<feature type="region of interest" description="Disordered" evidence="5">
    <location>
        <begin position="28"/>
        <end position="57"/>
    </location>
</feature>
<dbReference type="EMBL" id="JBHFFA010000004">
    <property type="protein sequence ID" value="KAL2630799.1"/>
    <property type="molecule type" value="Genomic_DNA"/>
</dbReference>
<dbReference type="AlphaFoldDB" id="A0ABD1YJ43"/>
<dbReference type="GO" id="GO:0008270">
    <property type="term" value="F:zinc ion binding"/>
    <property type="evidence" value="ECO:0007669"/>
    <property type="project" value="UniProtKB-KW"/>
</dbReference>
<evidence type="ECO:0000256" key="4">
    <source>
        <dbReference type="PROSITE-ProRule" id="PRU00175"/>
    </source>
</evidence>
<evidence type="ECO:0000256" key="3">
    <source>
        <dbReference type="ARBA" id="ARBA00022833"/>
    </source>
</evidence>
<gene>
    <name evidence="7" type="ORF">R1flu_015485</name>
</gene>
<dbReference type="InterPro" id="IPR013083">
    <property type="entry name" value="Znf_RING/FYVE/PHD"/>
</dbReference>
<dbReference type="PROSITE" id="PS50089">
    <property type="entry name" value="ZF_RING_2"/>
    <property type="match status" value="1"/>
</dbReference>
<dbReference type="SUPFAM" id="SSF57850">
    <property type="entry name" value="RING/U-box"/>
    <property type="match status" value="1"/>
</dbReference>
<comment type="caution">
    <text evidence="7">The sequence shown here is derived from an EMBL/GenBank/DDBJ whole genome shotgun (WGS) entry which is preliminary data.</text>
</comment>
<keyword evidence="8" id="KW-1185">Reference proteome</keyword>
<feature type="region of interest" description="Disordered" evidence="5">
    <location>
        <begin position="119"/>
        <end position="146"/>
    </location>
</feature>
<dbReference type="Proteomes" id="UP001605036">
    <property type="component" value="Unassembled WGS sequence"/>
</dbReference>
<evidence type="ECO:0000259" key="6">
    <source>
        <dbReference type="PROSITE" id="PS50089"/>
    </source>
</evidence>